<evidence type="ECO:0000256" key="1">
    <source>
        <dbReference type="SAM" id="Phobius"/>
    </source>
</evidence>
<keyword evidence="1" id="KW-0812">Transmembrane</keyword>
<sequence>MADRDSESDDRINDDLDMIWCVPGLVAGLPLTARYAQYLESSGNDQTWLVMLALVTLFGPATALVAVAGVFRKEVQRGRMSWEEYWLLLSGISVAACVFLGVTGIDDVIAAWDYLSSLE</sequence>
<accession>A0ABU7KFU0</accession>
<keyword evidence="3" id="KW-1185">Reference proteome</keyword>
<evidence type="ECO:0008006" key="4">
    <source>
        <dbReference type="Google" id="ProtNLM"/>
    </source>
</evidence>
<keyword evidence="1" id="KW-0472">Membrane</keyword>
<feature type="transmembrane region" description="Helical" evidence="1">
    <location>
        <begin position="84"/>
        <end position="105"/>
    </location>
</feature>
<keyword evidence="1" id="KW-1133">Transmembrane helix</keyword>
<evidence type="ECO:0000313" key="2">
    <source>
        <dbReference type="EMBL" id="MEE2040867.1"/>
    </source>
</evidence>
<protein>
    <recommendedName>
        <fullName evidence="4">Integral membrane protein</fullName>
    </recommendedName>
</protein>
<gene>
    <name evidence="2" type="ORF">Q8791_26970</name>
</gene>
<evidence type="ECO:0000313" key="3">
    <source>
        <dbReference type="Proteomes" id="UP001356095"/>
    </source>
</evidence>
<dbReference type="Proteomes" id="UP001356095">
    <property type="component" value="Unassembled WGS sequence"/>
</dbReference>
<proteinExistence type="predicted"/>
<organism evidence="2 3">
    <name type="scientific">Nocardiopsis codii</name>
    <dbReference type="NCBI Taxonomy" id="3065942"/>
    <lineage>
        <taxon>Bacteria</taxon>
        <taxon>Bacillati</taxon>
        <taxon>Actinomycetota</taxon>
        <taxon>Actinomycetes</taxon>
        <taxon>Streptosporangiales</taxon>
        <taxon>Nocardiopsidaceae</taxon>
        <taxon>Nocardiopsis</taxon>
    </lineage>
</organism>
<comment type="caution">
    <text evidence="2">The sequence shown here is derived from an EMBL/GenBank/DDBJ whole genome shotgun (WGS) entry which is preliminary data.</text>
</comment>
<feature type="transmembrane region" description="Helical" evidence="1">
    <location>
        <begin position="48"/>
        <end position="72"/>
    </location>
</feature>
<name>A0ABU7KFU0_9ACTN</name>
<reference evidence="2 3" key="1">
    <citation type="submission" date="2023-08" db="EMBL/GenBank/DDBJ databases">
        <authorList>
            <person name="Girao M."/>
            <person name="Carvalho M.F."/>
        </authorList>
    </citation>
    <scope>NUCLEOTIDE SEQUENCE [LARGE SCALE GENOMIC DNA]</scope>
    <source>
        <strain evidence="2 3">CT-R113</strain>
    </source>
</reference>
<dbReference type="RefSeq" id="WP_330094631.1">
    <property type="nucleotide sequence ID" value="NZ_JAUZMY010000036.1"/>
</dbReference>
<dbReference type="EMBL" id="JAUZMY010000036">
    <property type="protein sequence ID" value="MEE2040867.1"/>
    <property type="molecule type" value="Genomic_DNA"/>
</dbReference>